<feature type="domain" description="Rap1a immunity protein" evidence="1">
    <location>
        <begin position="27"/>
        <end position="119"/>
    </location>
</feature>
<evidence type="ECO:0000313" key="2">
    <source>
        <dbReference type="EMBL" id="SVA82446.1"/>
    </source>
</evidence>
<organism evidence="2">
    <name type="scientific">marine metagenome</name>
    <dbReference type="NCBI Taxonomy" id="408172"/>
    <lineage>
        <taxon>unclassified sequences</taxon>
        <taxon>metagenomes</taxon>
        <taxon>ecological metagenomes</taxon>
    </lineage>
</organism>
<protein>
    <recommendedName>
        <fullName evidence="1">Rap1a immunity protein domain-containing protein</fullName>
    </recommendedName>
</protein>
<gene>
    <name evidence="2" type="ORF">METZ01_LOCUS135300</name>
</gene>
<dbReference type="Pfam" id="PF18602">
    <property type="entry name" value="Rap1a"/>
    <property type="match status" value="1"/>
</dbReference>
<reference evidence="2" key="1">
    <citation type="submission" date="2018-05" db="EMBL/GenBank/DDBJ databases">
        <authorList>
            <person name="Lanie J.A."/>
            <person name="Ng W.-L."/>
            <person name="Kazmierczak K.M."/>
            <person name="Andrzejewski T.M."/>
            <person name="Davidsen T.M."/>
            <person name="Wayne K.J."/>
            <person name="Tettelin H."/>
            <person name="Glass J.I."/>
            <person name="Rusch D."/>
            <person name="Podicherti R."/>
            <person name="Tsui H.-C.T."/>
            <person name="Winkler M.E."/>
        </authorList>
    </citation>
    <scope>NUCLEOTIDE SEQUENCE</scope>
</reference>
<dbReference type="InterPro" id="IPR041238">
    <property type="entry name" value="Rap1a"/>
</dbReference>
<accession>A0A381YZH7</accession>
<dbReference type="AlphaFoldDB" id="A0A381YZH7"/>
<evidence type="ECO:0000259" key="1">
    <source>
        <dbReference type="Pfam" id="PF18602"/>
    </source>
</evidence>
<name>A0A381YZH7_9ZZZZ</name>
<proteinExistence type="predicted"/>
<sequence>MKKSLLGLMLGIAFLFGNVQEASAIKGMQLKEICDWKNNPRRISRLPCLLFIQGVVYGFDMGTLTESDNDRNATKKTMCIPKDKNQWTTIVKKYLEDHPEKLHEQGVSLVISSLATAFPSCYVGPDYP</sequence>
<dbReference type="EMBL" id="UINC01019471">
    <property type="protein sequence ID" value="SVA82446.1"/>
    <property type="molecule type" value="Genomic_DNA"/>
</dbReference>